<evidence type="ECO:0000256" key="14">
    <source>
        <dbReference type="ARBA" id="ARBA00022840"/>
    </source>
</evidence>
<dbReference type="InterPro" id="IPR003203">
    <property type="entry name" value="CobU/CobP"/>
</dbReference>
<evidence type="ECO:0000256" key="12">
    <source>
        <dbReference type="ARBA" id="ARBA00022741"/>
    </source>
</evidence>
<evidence type="ECO:0000256" key="19">
    <source>
        <dbReference type="PIRSR" id="PIRSR006135-2"/>
    </source>
</evidence>
<dbReference type="GO" id="GO:0009236">
    <property type="term" value="P:cobalamin biosynthetic process"/>
    <property type="evidence" value="ECO:0007669"/>
    <property type="project" value="UniProtKB-UniPathway"/>
</dbReference>
<dbReference type="InterPro" id="IPR027417">
    <property type="entry name" value="P-loop_NTPase"/>
</dbReference>
<evidence type="ECO:0000256" key="3">
    <source>
        <dbReference type="ARBA" id="ARBA00001522"/>
    </source>
</evidence>
<dbReference type="AlphaFoldDB" id="E6MI57"/>
<feature type="binding site" evidence="19">
    <location>
        <begin position="37"/>
        <end position="39"/>
    </location>
    <ligand>
        <name>GTP</name>
        <dbReference type="ChEBI" id="CHEBI:37565"/>
    </ligand>
</feature>
<comment type="similarity">
    <text evidence="7">Belongs to the CobU/CobP family.</text>
</comment>
<evidence type="ECO:0000256" key="16">
    <source>
        <dbReference type="ARBA" id="ARBA00029570"/>
    </source>
</evidence>
<dbReference type="GO" id="GO:0008820">
    <property type="term" value="F:cobinamide phosphate guanylyltransferase activity"/>
    <property type="evidence" value="ECO:0007669"/>
    <property type="project" value="UniProtKB-EC"/>
</dbReference>
<comment type="catalytic activity">
    <reaction evidence="1">
        <text>adenosylcob(III)inamide + ATP = adenosylcob(III)inamide phosphate + ADP + H(+)</text>
        <dbReference type="Rhea" id="RHEA:15769"/>
        <dbReference type="ChEBI" id="CHEBI:2480"/>
        <dbReference type="ChEBI" id="CHEBI:15378"/>
        <dbReference type="ChEBI" id="CHEBI:30616"/>
        <dbReference type="ChEBI" id="CHEBI:58502"/>
        <dbReference type="ChEBI" id="CHEBI:456216"/>
        <dbReference type="EC" id="2.7.1.156"/>
    </reaction>
</comment>
<name>E6MI57_9FIRM</name>
<evidence type="ECO:0000313" key="20">
    <source>
        <dbReference type="EMBL" id="EFV01209.1"/>
    </source>
</evidence>
<evidence type="ECO:0000256" key="7">
    <source>
        <dbReference type="ARBA" id="ARBA00007490"/>
    </source>
</evidence>
<evidence type="ECO:0000256" key="10">
    <source>
        <dbReference type="ARBA" id="ARBA00022573"/>
    </source>
</evidence>
<dbReference type="CDD" id="cd00544">
    <property type="entry name" value="CobU"/>
    <property type="match status" value="1"/>
</dbReference>
<dbReference type="PANTHER" id="PTHR34848">
    <property type="match status" value="1"/>
</dbReference>
<evidence type="ECO:0000256" key="5">
    <source>
        <dbReference type="ARBA" id="ARBA00004692"/>
    </source>
</evidence>
<dbReference type="SUPFAM" id="SSF52540">
    <property type="entry name" value="P-loop containing nucleoside triphosphate hydrolases"/>
    <property type="match status" value="1"/>
</dbReference>
<keyword evidence="15 19" id="KW-0342">GTP-binding</keyword>
<dbReference type="STRING" id="887929.HMP0721_1590"/>
<keyword evidence="10" id="KW-0169">Cobalamin biosynthesis</keyword>
<dbReference type="PIRSF" id="PIRSF006135">
    <property type="entry name" value="CobU"/>
    <property type="match status" value="1"/>
</dbReference>
<dbReference type="Pfam" id="PF02283">
    <property type="entry name" value="CobU"/>
    <property type="match status" value="1"/>
</dbReference>
<protein>
    <recommendedName>
        <fullName evidence="16">Adenosylcobinamide kinase</fullName>
        <ecNumber evidence="8">2.7.1.156</ecNumber>
        <ecNumber evidence="9">2.7.7.62</ecNumber>
    </recommendedName>
    <alternativeName>
        <fullName evidence="17">Adenosylcobinamide-phosphate guanylyltransferase</fullName>
    </alternativeName>
</protein>
<dbReference type="OrthoDB" id="9799422at2"/>
<dbReference type="UniPathway" id="UPA00148">
    <property type="reaction ID" value="UER00236"/>
</dbReference>
<evidence type="ECO:0000313" key="21">
    <source>
        <dbReference type="Proteomes" id="UP000004754"/>
    </source>
</evidence>
<dbReference type="GO" id="GO:0043752">
    <property type="term" value="F:adenosylcobinamide kinase activity"/>
    <property type="evidence" value="ECO:0007669"/>
    <property type="project" value="UniProtKB-EC"/>
</dbReference>
<accession>E6MI57</accession>
<evidence type="ECO:0000256" key="1">
    <source>
        <dbReference type="ARBA" id="ARBA00000312"/>
    </source>
</evidence>
<comment type="caution">
    <text evidence="20">The sequence shown here is derived from an EMBL/GenBank/DDBJ whole genome shotgun (WGS) entry which is preliminary data.</text>
</comment>
<feature type="binding site" evidence="19">
    <location>
        <begin position="8"/>
        <end position="15"/>
    </location>
    <ligand>
        <name>GTP</name>
        <dbReference type="ChEBI" id="CHEBI:37565"/>
    </ligand>
</feature>
<comment type="pathway">
    <text evidence="6">Cofactor biosynthesis; adenosylcobalamin biosynthesis; adenosylcobalamin from cob(II)yrinate a,c-diamide: step 5/7.</text>
</comment>
<comment type="catalytic activity">
    <reaction evidence="2">
        <text>adenosylcob(III)inamide phosphate + GTP + H(+) = adenosylcob(III)inamide-GDP + diphosphate</text>
        <dbReference type="Rhea" id="RHEA:22712"/>
        <dbReference type="ChEBI" id="CHEBI:15378"/>
        <dbReference type="ChEBI" id="CHEBI:33019"/>
        <dbReference type="ChEBI" id="CHEBI:37565"/>
        <dbReference type="ChEBI" id="CHEBI:58502"/>
        <dbReference type="ChEBI" id="CHEBI:60487"/>
        <dbReference type="EC" id="2.7.7.62"/>
    </reaction>
</comment>
<comment type="pathway">
    <text evidence="5">Cofactor biosynthesis; adenosylcobalamin biosynthesis; adenosylcobalamin from cob(II)yrinate a,c-diamide: step 6/7.</text>
</comment>
<comment type="catalytic activity">
    <reaction evidence="3">
        <text>adenosylcob(III)inamide + GTP = adenosylcob(III)inamide phosphate + GDP + H(+)</text>
        <dbReference type="Rhea" id="RHEA:15765"/>
        <dbReference type="ChEBI" id="CHEBI:2480"/>
        <dbReference type="ChEBI" id="CHEBI:15378"/>
        <dbReference type="ChEBI" id="CHEBI:37565"/>
        <dbReference type="ChEBI" id="CHEBI:58189"/>
        <dbReference type="ChEBI" id="CHEBI:58502"/>
        <dbReference type="EC" id="2.7.1.156"/>
    </reaction>
</comment>
<evidence type="ECO:0000256" key="15">
    <source>
        <dbReference type="ARBA" id="ARBA00023134"/>
    </source>
</evidence>
<evidence type="ECO:0000256" key="18">
    <source>
        <dbReference type="PIRSR" id="PIRSR006135-1"/>
    </source>
</evidence>
<dbReference type="GO" id="GO:0005525">
    <property type="term" value="F:GTP binding"/>
    <property type="evidence" value="ECO:0007669"/>
    <property type="project" value="UniProtKB-KW"/>
</dbReference>
<keyword evidence="21" id="KW-1185">Reference proteome</keyword>
<reference evidence="20 21" key="1">
    <citation type="submission" date="2010-12" db="EMBL/GenBank/DDBJ databases">
        <authorList>
            <person name="Muzny D."/>
            <person name="Qin X."/>
            <person name="Deng J."/>
            <person name="Jiang H."/>
            <person name="Liu Y."/>
            <person name="Qu J."/>
            <person name="Song X.-Z."/>
            <person name="Zhang L."/>
            <person name="Thornton R."/>
            <person name="Coyle M."/>
            <person name="Francisco L."/>
            <person name="Jackson L."/>
            <person name="Javaid M."/>
            <person name="Korchina V."/>
            <person name="Kovar C."/>
            <person name="Mata R."/>
            <person name="Mathew T."/>
            <person name="Ngo R."/>
            <person name="Nguyen L."/>
            <person name="Nguyen N."/>
            <person name="Okwuonu G."/>
            <person name="Ongeri F."/>
            <person name="Pham C."/>
            <person name="Simmons D."/>
            <person name="Wilczek-Boney K."/>
            <person name="Hale W."/>
            <person name="Jakkamsetti A."/>
            <person name="Pham P."/>
            <person name="Ruth R."/>
            <person name="San Lucas F."/>
            <person name="Warren J."/>
            <person name="Zhang J."/>
            <person name="Zhao Z."/>
            <person name="Zhou C."/>
            <person name="Zhu D."/>
            <person name="Lee S."/>
            <person name="Bess C."/>
            <person name="Blankenburg K."/>
            <person name="Forbes L."/>
            <person name="Fu Q."/>
            <person name="Gubbala S."/>
            <person name="Hirani K."/>
            <person name="Jayaseelan J.C."/>
            <person name="Lara F."/>
            <person name="Munidasa M."/>
            <person name="Palculict T."/>
            <person name="Patil S."/>
            <person name="Pu L.-L."/>
            <person name="Saada N."/>
            <person name="Tang L."/>
            <person name="Weissenberger G."/>
            <person name="Zhu Y."/>
            <person name="Hemphill L."/>
            <person name="Shang Y."/>
            <person name="Youmans B."/>
            <person name="Ayvaz T."/>
            <person name="Ross M."/>
            <person name="Santibanez J."/>
            <person name="Aqrawi P."/>
            <person name="Gross S."/>
            <person name="Joshi V."/>
            <person name="Fowler G."/>
            <person name="Nazareth L."/>
            <person name="Reid J."/>
            <person name="Worley K."/>
            <person name="Petrosino J."/>
            <person name="Highlander S."/>
            <person name="Gibbs R."/>
        </authorList>
    </citation>
    <scope>NUCLEOTIDE SEQUENCE [LARGE SCALE GENOMIC DNA]</scope>
    <source>
        <strain evidence="20 21">ATCC 23263</strain>
    </source>
</reference>
<dbReference type="NCBIfam" id="NF004469">
    <property type="entry name" value="PRK05800.1"/>
    <property type="match status" value="1"/>
</dbReference>
<keyword evidence="13 20" id="KW-0418">Kinase</keyword>
<evidence type="ECO:0000256" key="2">
    <source>
        <dbReference type="ARBA" id="ARBA00000711"/>
    </source>
</evidence>
<keyword evidence="12 19" id="KW-0547">Nucleotide-binding</keyword>
<dbReference type="eggNOG" id="COG2087">
    <property type="taxonomic scope" value="Bacteria"/>
</dbReference>
<feature type="binding site" evidence="19">
    <location>
        <position position="65"/>
    </location>
    <ligand>
        <name>GTP</name>
        <dbReference type="ChEBI" id="CHEBI:37565"/>
    </ligand>
</feature>
<dbReference type="HOGENOM" id="CLU_094161_0_2_9"/>
<dbReference type="RefSeq" id="WP_006599012.1">
    <property type="nucleotide sequence ID" value="NZ_GL622359.1"/>
</dbReference>
<dbReference type="EC" id="2.7.1.156" evidence="8"/>
<evidence type="ECO:0000256" key="8">
    <source>
        <dbReference type="ARBA" id="ARBA00012016"/>
    </source>
</evidence>
<dbReference type="EMBL" id="AEQN01000022">
    <property type="protein sequence ID" value="EFV01209.1"/>
    <property type="molecule type" value="Genomic_DNA"/>
</dbReference>
<evidence type="ECO:0000256" key="11">
    <source>
        <dbReference type="ARBA" id="ARBA00022679"/>
    </source>
</evidence>
<keyword evidence="14" id="KW-0067">ATP-binding</keyword>
<keyword evidence="11 20" id="KW-0808">Transferase</keyword>
<dbReference type="Proteomes" id="UP000004754">
    <property type="component" value="Unassembled WGS sequence"/>
</dbReference>
<sequence length="187" mass="20559">MGLTLVTGGARSGKSAYAEKRIAEWEAAGVGPVTYIATAIPFDDGMKDRIAKHQARRPEHWMTIERYRDFKAMAEDPAFVQSRTVLLDCLTVLITNQMLAMETDWDRVSMKRVDAVEAAITADVNDALDLLAAKHSVIVTNEVGMGLVPAYRMGGLFRDIAGRINQMAAARADEVIFCVSGIPMRIK</sequence>
<evidence type="ECO:0000256" key="9">
    <source>
        <dbReference type="ARBA" id="ARBA00012523"/>
    </source>
</evidence>
<gene>
    <name evidence="20" type="ORF">HMP0721_1590</name>
</gene>
<dbReference type="Gene3D" id="3.40.50.300">
    <property type="entry name" value="P-loop containing nucleotide triphosphate hydrolases"/>
    <property type="match status" value="1"/>
</dbReference>
<feature type="active site" description="GMP-histidine intermediate" evidence="18">
    <location>
        <position position="53"/>
    </location>
</feature>
<organism evidence="20 21">
    <name type="scientific">Pseudoramibacter alactolyticus ATCC 23263</name>
    <dbReference type="NCBI Taxonomy" id="887929"/>
    <lineage>
        <taxon>Bacteria</taxon>
        <taxon>Bacillati</taxon>
        <taxon>Bacillota</taxon>
        <taxon>Clostridia</taxon>
        <taxon>Eubacteriales</taxon>
        <taxon>Eubacteriaceae</taxon>
        <taxon>Pseudoramibacter</taxon>
    </lineage>
</organism>
<dbReference type="GO" id="GO:0005524">
    <property type="term" value="F:ATP binding"/>
    <property type="evidence" value="ECO:0007669"/>
    <property type="project" value="UniProtKB-KW"/>
</dbReference>
<proteinExistence type="inferred from homology"/>
<evidence type="ECO:0000256" key="13">
    <source>
        <dbReference type="ARBA" id="ARBA00022777"/>
    </source>
</evidence>
<evidence type="ECO:0000256" key="17">
    <source>
        <dbReference type="ARBA" id="ARBA00030571"/>
    </source>
</evidence>
<dbReference type="PANTHER" id="PTHR34848:SF1">
    <property type="entry name" value="BIFUNCTIONAL ADENOSYLCOBALAMIN BIOSYNTHESIS PROTEIN COBU"/>
    <property type="match status" value="1"/>
</dbReference>
<feature type="binding site" evidence="19">
    <location>
        <position position="88"/>
    </location>
    <ligand>
        <name>GTP</name>
        <dbReference type="ChEBI" id="CHEBI:37565"/>
    </ligand>
</feature>
<evidence type="ECO:0000256" key="4">
    <source>
        <dbReference type="ARBA" id="ARBA00003889"/>
    </source>
</evidence>
<keyword evidence="20" id="KW-0548">Nucleotidyltransferase</keyword>
<dbReference type="EC" id="2.7.7.62" evidence="9"/>
<comment type="function">
    <text evidence="4">Catalyzes ATP-dependent phosphorylation of adenosylcobinamide and addition of GMP to adenosylcobinamide phosphate.</text>
</comment>
<evidence type="ECO:0000256" key="6">
    <source>
        <dbReference type="ARBA" id="ARBA00005159"/>
    </source>
</evidence>